<dbReference type="PROSITE" id="PS51257">
    <property type="entry name" value="PROKAR_LIPOPROTEIN"/>
    <property type="match status" value="1"/>
</dbReference>
<feature type="chain" id="PRO_5046358834" description="Secreted protein" evidence="1">
    <location>
        <begin position="23"/>
        <end position="275"/>
    </location>
</feature>
<proteinExistence type="predicted"/>
<keyword evidence="1" id="KW-0732">Signal</keyword>
<dbReference type="EMBL" id="JBHEZY010000013">
    <property type="protein sequence ID" value="MFC1434415.1"/>
    <property type="molecule type" value="Genomic_DNA"/>
</dbReference>
<name>A0ABV6X7Y7_9ACTN</name>
<reference evidence="2 3" key="1">
    <citation type="submission" date="2024-09" db="EMBL/GenBank/DDBJ databases">
        <authorList>
            <person name="Lee S.D."/>
        </authorList>
    </citation>
    <scope>NUCLEOTIDE SEQUENCE [LARGE SCALE GENOMIC DNA]</scope>
    <source>
        <strain evidence="2 3">N1-3</strain>
    </source>
</reference>
<evidence type="ECO:0000313" key="3">
    <source>
        <dbReference type="Proteomes" id="UP001592530"/>
    </source>
</evidence>
<feature type="signal peptide" evidence="1">
    <location>
        <begin position="1"/>
        <end position="22"/>
    </location>
</feature>
<dbReference type="RefSeq" id="WP_380556860.1">
    <property type="nucleotide sequence ID" value="NZ_JBHEZY010000013.1"/>
</dbReference>
<comment type="caution">
    <text evidence="2">The sequence shown here is derived from an EMBL/GenBank/DDBJ whole genome shotgun (WGS) entry which is preliminary data.</text>
</comment>
<evidence type="ECO:0000256" key="1">
    <source>
        <dbReference type="SAM" id="SignalP"/>
    </source>
</evidence>
<dbReference type="Proteomes" id="UP001592530">
    <property type="component" value="Unassembled WGS sequence"/>
</dbReference>
<protein>
    <recommendedName>
        <fullName evidence="4">Secreted protein</fullName>
    </recommendedName>
</protein>
<evidence type="ECO:0000313" key="2">
    <source>
        <dbReference type="EMBL" id="MFC1434415.1"/>
    </source>
</evidence>
<accession>A0ABV6X7Y7</accession>
<gene>
    <name evidence="2" type="ORF">ACEZDB_27630</name>
</gene>
<evidence type="ECO:0008006" key="4">
    <source>
        <dbReference type="Google" id="ProtNLM"/>
    </source>
</evidence>
<sequence>MRTVLAAAAGLLLAGCAAPPDAARSPSQDVPPAAAVLSGGAPTAGLSASAGGYWLVSATPEPTAVRAVDYRFQVLAPDGSAVTSFLGGDDSARVYAVRSDLTGLRRTVPANLGEGVWSARLGELDPGLWRIYVAFAPDGGPGSRLLLSRTLTVPGPGETSPLDPVSATASVDGLTLRLGGRPVAGRPALLRLTVTRPAVQLEPLDGGYAQLTAVRDGDLALAPFTPLTPALAMAGGPTAEFRGRFPEPGAWRVFVQFRTEGQQHTATFTVRVRSR</sequence>
<organism evidence="2 3">
    <name type="scientific">Streptacidiphilus alkalitolerans</name>
    <dbReference type="NCBI Taxonomy" id="3342712"/>
    <lineage>
        <taxon>Bacteria</taxon>
        <taxon>Bacillati</taxon>
        <taxon>Actinomycetota</taxon>
        <taxon>Actinomycetes</taxon>
        <taxon>Kitasatosporales</taxon>
        <taxon>Streptomycetaceae</taxon>
        <taxon>Streptacidiphilus</taxon>
    </lineage>
</organism>